<protein>
    <recommendedName>
        <fullName evidence="1">Endonuclease GajA/Old nuclease/RecF-like AAA domain-containing protein</fullName>
    </recommendedName>
</protein>
<accession>A0A0E9LYT8</accession>
<dbReference type="STRING" id="1236989.JCM15548_12717"/>
<evidence type="ECO:0000313" key="2">
    <source>
        <dbReference type="EMBL" id="GAO30448.1"/>
    </source>
</evidence>
<dbReference type="Proteomes" id="UP000032900">
    <property type="component" value="Unassembled WGS sequence"/>
</dbReference>
<proteinExistence type="predicted"/>
<comment type="caution">
    <text evidence="2">The sequence shown here is derived from an EMBL/GenBank/DDBJ whole genome shotgun (WGS) entry which is preliminary data.</text>
</comment>
<gene>
    <name evidence="2" type="ORF">JCM15548_12717</name>
</gene>
<dbReference type="Gene3D" id="3.40.50.300">
    <property type="entry name" value="P-loop containing nucleotide triphosphate hydrolases"/>
    <property type="match status" value="1"/>
</dbReference>
<dbReference type="AlphaFoldDB" id="A0A0E9LYT8"/>
<dbReference type="PANTHER" id="PTHR43581">
    <property type="entry name" value="ATP/GTP PHOSPHATASE"/>
    <property type="match status" value="1"/>
</dbReference>
<dbReference type="InterPro" id="IPR027417">
    <property type="entry name" value="P-loop_NTPase"/>
</dbReference>
<dbReference type="RefSeq" id="WP_062125449.1">
    <property type="nucleotide sequence ID" value="NZ_BAZW01000023.1"/>
</dbReference>
<feature type="domain" description="Endonuclease GajA/Old nuclease/RecF-like AAA" evidence="1">
    <location>
        <begin position="146"/>
        <end position="324"/>
    </location>
</feature>
<dbReference type="InterPro" id="IPR041685">
    <property type="entry name" value="AAA_GajA/Old/RecF-like"/>
</dbReference>
<dbReference type="InterPro" id="IPR051396">
    <property type="entry name" value="Bact_Antivir_Def_Nuclease"/>
</dbReference>
<dbReference type="SUPFAM" id="SSF52540">
    <property type="entry name" value="P-loop containing nucleoside triphosphate hydrolases"/>
    <property type="match status" value="1"/>
</dbReference>
<keyword evidence="3" id="KW-1185">Reference proteome</keyword>
<dbReference type="EMBL" id="BAZW01000023">
    <property type="protein sequence ID" value="GAO30448.1"/>
    <property type="molecule type" value="Genomic_DNA"/>
</dbReference>
<dbReference type="PANTHER" id="PTHR43581:SF2">
    <property type="entry name" value="EXCINUCLEASE ATPASE SUBUNIT"/>
    <property type="match status" value="1"/>
</dbReference>
<sequence length="412" mass="47498">MRKIKIKNFGPIRDGRLENNGWIDIKRVTVFIGNQGSGKSTIAKLVSIFTWIEKVLNRGDYKTTDFTKYNRFRRTYCAYHRIENYFFDLDDKDQSEIEFKGTTYHFKYRKGSLTIKRIETKVLYHLPQIMYVPAERNFIANVKTPKALKLTSDSLVEFVTEYDNAKNELKGAMKLPLVGNLYVEYQKLNDIVYIKGDDYKIQLKEASSGIQSIVPMYLVSWFLSNSVKWQSETTQNMSSEEMNRFRKGVEEIWANDSLTEEQRRAALSVLSSRFKKTAFINIVEEPEQNLFPSSQRDMIHSLLSFNNKNLANQLIITTHSPYLINYITLAIKAGILATKASNQQKEKISEIVPSESAINPDDIVIYELNEKTGTISKLTDYNGIPSDNNYLNRLLGETNTLFDALLDIEEGL</sequence>
<reference evidence="2 3" key="1">
    <citation type="journal article" date="2015" name="Microbes Environ.">
        <title>Distribution and evolution of nitrogen fixation genes in the phylum bacteroidetes.</title>
        <authorList>
            <person name="Inoue J."/>
            <person name="Oshima K."/>
            <person name="Suda W."/>
            <person name="Sakamoto M."/>
            <person name="Iino T."/>
            <person name="Noda S."/>
            <person name="Hongoh Y."/>
            <person name="Hattori M."/>
            <person name="Ohkuma M."/>
        </authorList>
    </citation>
    <scope>NUCLEOTIDE SEQUENCE [LARGE SCALE GENOMIC DNA]</scope>
    <source>
        <strain evidence="2">JCM 15548</strain>
    </source>
</reference>
<evidence type="ECO:0000259" key="1">
    <source>
        <dbReference type="Pfam" id="PF13175"/>
    </source>
</evidence>
<dbReference type="OrthoDB" id="1098190at2"/>
<dbReference type="Pfam" id="PF13175">
    <property type="entry name" value="AAA_15"/>
    <property type="match status" value="1"/>
</dbReference>
<evidence type="ECO:0000313" key="3">
    <source>
        <dbReference type="Proteomes" id="UP000032900"/>
    </source>
</evidence>
<name>A0A0E9LYT8_9BACT</name>
<organism evidence="2 3">
    <name type="scientific">Geofilum rubicundum JCM 15548</name>
    <dbReference type="NCBI Taxonomy" id="1236989"/>
    <lineage>
        <taxon>Bacteria</taxon>
        <taxon>Pseudomonadati</taxon>
        <taxon>Bacteroidota</taxon>
        <taxon>Bacteroidia</taxon>
        <taxon>Marinilabiliales</taxon>
        <taxon>Marinilabiliaceae</taxon>
        <taxon>Geofilum</taxon>
    </lineage>
</organism>